<organism evidence="2 3">
    <name type="scientific">Nibrella saemangeumensis</name>
    <dbReference type="NCBI Taxonomy" id="1084526"/>
    <lineage>
        <taxon>Bacteria</taxon>
        <taxon>Pseudomonadati</taxon>
        <taxon>Bacteroidota</taxon>
        <taxon>Cytophagia</taxon>
        <taxon>Cytophagales</taxon>
        <taxon>Spirosomataceae</taxon>
        <taxon>Nibrella</taxon>
    </lineage>
</organism>
<feature type="transmembrane region" description="Helical" evidence="1">
    <location>
        <begin position="113"/>
        <end position="131"/>
    </location>
</feature>
<evidence type="ECO:0008006" key="4">
    <source>
        <dbReference type="Google" id="ProtNLM"/>
    </source>
</evidence>
<feature type="transmembrane region" description="Helical" evidence="1">
    <location>
        <begin position="137"/>
        <end position="158"/>
    </location>
</feature>
<dbReference type="Pfam" id="PF19528">
    <property type="entry name" value="DUF6056"/>
    <property type="match status" value="1"/>
</dbReference>
<comment type="caution">
    <text evidence="2">The sequence shown here is derived from an EMBL/GenBank/DDBJ whole genome shotgun (WGS) entry which is preliminary data.</text>
</comment>
<feature type="transmembrane region" description="Helical" evidence="1">
    <location>
        <begin position="304"/>
        <end position="328"/>
    </location>
</feature>
<proteinExistence type="predicted"/>
<feature type="transmembrane region" description="Helical" evidence="1">
    <location>
        <begin position="219"/>
        <end position="235"/>
    </location>
</feature>
<sequence>MKHPLVSLSVQIVAALLFLLAFVPLLVLSFHNHPSAADDYCFADTAVRFGFWQAQKFYYDGWTGRYFSNFLVHGNPLVWGWYSGFRLIPVLAAAGLFLAMYSLLSELLRGRSLKTQLLTTGALFFLLILAMQSMVEAFFWTAAVASYTVPTAFTLHLLAVMSRWYRLRAGLLRTLTTIWAGFLVFAIVGSSETSLVLLVLLLLSVFGYRLLFLRIADRFLGFLVFMALVSAWLLFRAPGNAIRMGGNEHSGEFIASFVSSFIWLGKSVLKWLVQTPVLPLSVMFIPLAMRLVRMDSPSRPLFHLPPLIVTVLYIGFLAAMIFPSYYGIGIPPAYRVMNVVYLFFLLGWFYVLTVWMVQAVRRGWLRTDTFRLPVWVPLLAGIWVVVSIGFSIPLKTMYTDWLNGDAAIYDRDMTERYRQLTQGSNDTLRLVPIRVYPPSLFVEDIKDNPEHLWNRCQAGYYGHKMIQLETVTTAGRQPVSQLATHP</sequence>
<feature type="transmembrane region" description="Helical" evidence="1">
    <location>
        <begin position="271"/>
        <end position="292"/>
    </location>
</feature>
<evidence type="ECO:0000313" key="2">
    <source>
        <dbReference type="EMBL" id="GAA4458530.1"/>
    </source>
</evidence>
<dbReference type="EMBL" id="BAABHD010000030">
    <property type="protein sequence ID" value="GAA4458530.1"/>
    <property type="molecule type" value="Genomic_DNA"/>
</dbReference>
<evidence type="ECO:0000313" key="3">
    <source>
        <dbReference type="Proteomes" id="UP001501175"/>
    </source>
</evidence>
<keyword evidence="1" id="KW-0472">Membrane</keyword>
<gene>
    <name evidence="2" type="ORF">GCM10023189_30960</name>
</gene>
<accession>A0ABP8N2G5</accession>
<feature type="transmembrane region" description="Helical" evidence="1">
    <location>
        <begin position="340"/>
        <end position="360"/>
    </location>
</feature>
<name>A0ABP8N2G5_9BACT</name>
<keyword evidence="3" id="KW-1185">Reference proteome</keyword>
<keyword evidence="1" id="KW-1133">Transmembrane helix</keyword>
<evidence type="ECO:0000256" key="1">
    <source>
        <dbReference type="SAM" id="Phobius"/>
    </source>
</evidence>
<feature type="transmembrane region" description="Helical" evidence="1">
    <location>
        <begin position="372"/>
        <end position="392"/>
    </location>
</feature>
<feature type="transmembrane region" description="Helical" evidence="1">
    <location>
        <begin position="79"/>
        <end position="101"/>
    </location>
</feature>
<dbReference type="RefSeq" id="WP_345244772.1">
    <property type="nucleotide sequence ID" value="NZ_BAABHD010000030.1"/>
</dbReference>
<dbReference type="Proteomes" id="UP001501175">
    <property type="component" value="Unassembled WGS sequence"/>
</dbReference>
<protein>
    <recommendedName>
        <fullName evidence="4">4-amino-4-deoxy-L-arabinose transferase</fullName>
    </recommendedName>
</protein>
<dbReference type="InterPro" id="IPR045691">
    <property type="entry name" value="DUF6056"/>
</dbReference>
<feature type="transmembrane region" description="Helical" evidence="1">
    <location>
        <begin position="170"/>
        <end position="188"/>
    </location>
</feature>
<reference evidence="3" key="1">
    <citation type="journal article" date="2019" name="Int. J. Syst. Evol. Microbiol.">
        <title>The Global Catalogue of Microorganisms (GCM) 10K type strain sequencing project: providing services to taxonomists for standard genome sequencing and annotation.</title>
        <authorList>
            <consortium name="The Broad Institute Genomics Platform"/>
            <consortium name="The Broad Institute Genome Sequencing Center for Infectious Disease"/>
            <person name="Wu L."/>
            <person name="Ma J."/>
        </authorList>
    </citation>
    <scope>NUCLEOTIDE SEQUENCE [LARGE SCALE GENOMIC DNA]</scope>
    <source>
        <strain evidence="3">JCM 17927</strain>
    </source>
</reference>
<feature type="transmembrane region" description="Helical" evidence="1">
    <location>
        <begin position="194"/>
        <end position="212"/>
    </location>
</feature>
<keyword evidence="1" id="KW-0812">Transmembrane</keyword>